<feature type="transmembrane region" description="Helical" evidence="1">
    <location>
        <begin position="158"/>
        <end position="176"/>
    </location>
</feature>
<dbReference type="AlphaFoldDB" id="A0A1M5Q995"/>
<feature type="transmembrane region" description="Helical" evidence="1">
    <location>
        <begin position="74"/>
        <end position="92"/>
    </location>
</feature>
<feature type="transmembrane region" description="Helical" evidence="1">
    <location>
        <begin position="135"/>
        <end position="152"/>
    </location>
</feature>
<keyword evidence="1" id="KW-1133">Transmembrane helix</keyword>
<dbReference type="PANTHER" id="PTHR31303">
    <property type="entry name" value="CTP-DEPENDENT DIACYLGLYCEROL KINASE 1"/>
    <property type="match status" value="1"/>
</dbReference>
<feature type="transmembrane region" description="Helical" evidence="1">
    <location>
        <begin position="33"/>
        <end position="53"/>
    </location>
</feature>
<evidence type="ECO:0000256" key="1">
    <source>
        <dbReference type="SAM" id="Phobius"/>
    </source>
</evidence>
<accession>A0A1M5Q995</accession>
<dbReference type="STRING" id="43928.SAMN05443636_1802"/>
<dbReference type="Proteomes" id="UP000184357">
    <property type="component" value="Unassembled WGS sequence"/>
</dbReference>
<dbReference type="GO" id="GO:0004143">
    <property type="term" value="F:ATP-dependent diacylglycerol kinase activity"/>
    <property type="evidence" value="ECO:0007669"/>
    <property type="project" value="InterPro"/>
</dbReference>
<feature type="transmembrane region" description="Helical" evidence="1">
    <location>
        <begin position="7"/>
        <end position="27"/>
    </location>
</feature>
<reference evidence="2 3" key="1">
    <citation type="submission" date="2016-11" db="EMBL/GenBank/DDBJ databases">
        <authorList>
            <person name="Jaros S."/>
            <person name="Januszkiewicz K."/>
            <person name="Wedrychowicz H."/>
        </authorList>
    </citation>
    <scope>NUCLEOTIDE SEQUENCE [LARGE SCALE GENOMIC DNA]</scope>
    <source>
        <strain evidence="2 3">DSM 9297</strain>
    </source>
</reference>
<keyword evidence="2" id="KW-0418">Kinase</keyword>
<evidence type="ECO:0000313" key="3">
    <source>
        <dbReference type="Proteomes" id="UP000184357"/>
    </source>
</evidence>
<gene>
    <name evidence="2" type="ORF">SAMN05443636_1802</name>
</gene>
<keyword evidence="1" id="KW-0472">Membrane</keyword>
<keyword evidence="1" id="KW-0812">Transmembrane</keyword>
<keyword evidence="2" id="KW-0808">Transferase</keyword>
<dbReference type="OrthoDB" id="213078at2157"/>
<dbReference type="InterPro" id="IPR037997">
    <property type="entry name" value="Dgk1-like"/>
</dbReference>
<dbReference type="EMBL" id="FQWV01000004">
    <property type="protein sequence ID" value="SHH10724.1"/>
    <property type="molecule type" value="Genomic_DNA"/>
</dbReference>
<dbReference type="RefSeq" id="WP_073308681.1">
    <property type="nucleotide sequence ID" value="NZ_FQWV01000004.1"/>
</dbReference>
<dbReference type="PANTHER" id="PTHR31303:SF1">
    <property type="entry name" value="CTP-DEPENDENT DIACYLGLYCEROL KINASE 1"/>
    <property type="match status" value="1"/>
</dbReference>
<keyword evidence="3" id="KW-1185">Reference proteome</keyword>
<proteinExistence type="predicted"/>
<organism evidence="2 3">
    <name type="scientific">Halobaculum gomorrense</name>
    <dbReference type="NCBI Taxonomy" id="43928"/>
    <lineage>
        <taxon>Archaea</taxon>
        <taxon>Methanobacteriati</taxon>
        <taxon>Methanobacteriota</taxon>
        <taxon>Stenosarchaea group</taxon>
        <taxon>Halobacteria</taxon>
        <taxon>Halobacteriales</taxon>
        <taxon>Haloferacaceae</taxon>
        <taxon>Halobaculum</taxon>
    </lineage>
</organism>
<protein>
    <submittedName>
        <fullName evidence="2">Dolichol kinase</fullName>
    </submittedName>
</protein>
<name>A0A1M5Q995_9EURY</name>
<sequence>MGELKRRAVHASGTGFPAIYLLGLVTWRQLQALLLLATAGVFLLEFLRLVVDVEWGPLDRVYDELTREYEADSVAGYALFMVGATAAALVFAPPYGPAIVAFEPPLSVSAILMLSIGDPVSGYLGSNDATAAKEVGVLAVMFLVCFALAVPITVLHAGAVVGVAAAAAGALGATVADGVKPVIRGYVVDDNLTIPPTAGAAMTAVFLLAA</sequence>
<evidence type="ECO:0000313" key="2">
    <source>
        <dbReference type="EMBL" id="SHH10724.1"/>
    </source>
</evidence>